<keyword evidence="2" id="KW-1185">Reference proteome</keyword>
<gene>
    <name evidence="1" type="ORF">T11_17591</name>
</gene>
<protein>
    <submittedName>
        <fullName evidence="1">Uncharacterized protein</fullName>
    </submittedName>
</protein>
<dbReference type="AlphaFoldDB" id="A0A0V1GYR9"/>
<dbReference type="Proteomes" id="UP000055024">
    <property type="component" value="Unassembled WGS sequence"/>
</dbReference>
<evidence type="ECO:0000313" key="1">
    <source>
        <dbReference type="EMBL" id="KRZ03420.1"/>
    </source>
</evidence>
<organism evidence="1 2">
    <name type="scientific">Trichinella zimbabwensis</name>
    <dbReference type="NCBI Taxonomy" id="268475"/>
    <lineage>
        <taxon>Eukaryota</taxon>
        <taxon>Metazoa</taxon>
        <taxon>Ecdysozoa</taxon>
        <taxon>Nematoda</taxon>
        <taxon>Enoplea</taxon>
        <taxon>Dorylaimia</taxon>
        <taxon>Trichinellida</taxon>
        <taxon>Trichinellidae</taxon>
        <taxon>Trichinella</taxon>
    </lineage>
</organism>
<evidence type="ECO:0000313" key="2">
    <source>
        <dbReference type="Proteomes" id="UP000055024"/>
    </source>
</evidence>
<comment type="caution">
    <text evidence="1">The sequence shown here is derived from an EMBL/GenBank/DDBJ whole genome shotgun (WGS) entry which is preliminary data.</text>
</comment>
<proteinExistence type="predicted"/>
<dbReference type="EMBL" id="JYDP01000194">
    <property type="protein sequence ID" value="KRZ03420.1"/>
    <property type="molecule type" value="Genomic_DNA"/>
</dbReference>
<sequence>MVTSMNEIGNSVEYNEQRDCTEDWQDQRVLNGNSTSLIRFCSIVEHLPISRSTDELTLIQCIQHGERKSQSFHALSRTFAQKLFLRPEDA</sequence>
<name>A0A0V1GYR9_9BILA</name>
<accession>A0A0V1GYR9</accession>
<reference evidence="1 2" key="1">
    <citation type="submission" date="2015-01" db="EMBL/GenBank/DDBJ databases">
        <title>Evolution of Trichinella species and genotypes.</title>
        <authorList>
            <person name="Korhonen P.K."/>
            <person name="Edoardo P."/>
            <person name="Giuseppe L.R."/>
            <person name="Gasser R.B."/>
        </authorList>
    </citation>
    <scope>NUCLEOTIDE SEQUENCE [LARGE SCALE GENOMIC DNA]</scope>
    <source>
        <strain evidence="1">ISS1029</strain>
    </source>
</reference>